<evidence type="ECO:0000313" key="3">
    <source>
        <dbReference type="Proteomes" id="UP001181693"/>
    </source>
</evidence>
<feature type="transmembrane region" description="Helical" evidence="1">
    <location>
        <begin position="53"/>
        <end position="75"/>
    </location>
</feature>
<keyword evidence="1" id="KW-0812">Transmembrane</keyword>
<evidence type="ECO:0000256" key="1">
    <source>
        <dbReference type="SAM" id="Phobius"/>
    </source>
</evidence>
<dbReference type="Proteomes" id="UP001181693">
    <property type="component" value="Unassembled WGS sequence"/>
</dbReference>
<evidence type="ECO:0000313" key="2">
    <source>
        <dbReference type="EMBL" id="DBA21147.1"/>
    </source>
</evidence>
<reference evidence="2" key="1">
    <citation type="thesis" date="2020" institute="ProQuest LLC" country="789 East Eisenhower Parkway, Ann Arbor, MI, USA">
        <title>Comparative Genomics and Chromosome Evolution.</title>
        <authorList>
            <person name="Mudd A.B."/>
        </authorList>
    </citation>
    <scope>NUCLEOTIDE SEQUENCE</scope>
    <source>
        <strain evidence="2">1538</strain>
        <tissue evidence="2">Blood</tissue>
    </source>
</reference>
<keyword evidence="1" id="KW-1133">Transmembrane helix</keyword>
<keyword evidence="3" id="KW-1185">Reference proteome</keyword>
<proteinExistence type="predicted"/>
<dbReference type="AlphaFoldDB" id="A0AAV3A413"/>
<sequence length="80" mass="9106">MFSSAKVSKANFCSLKHTSPRSEQLAIFSEVGARFFCFDYFSSYFLSSCNIKIFYITFSVVVLQSTSGWVTSWIFKVLVS</sequence>
<protein>
    <submittedName>
        <fullName evidence="2">Uncharacterized protein</fullName>
    </submittedName>
</protein>
<name>A0AAV3A413_PYXAD</name>
<comment type="caution">
    <text evidence="2">The sequence shown here is derived from an EMBL/GenBank/DDBJ whole genome shotgun (WGS) entry which is preliminary data.</text>
</comment>
<organism evidence="2 3">
    <name type="scientific">Pyxicephalus adspersus</name>
    <name type="common">African bullfrog</name>
    <dbReference type="NCBI Taxonomy" id="30357"/>
    <lineage>
        <taxon>Eukaryota</taxon>
        <taxon>Metazoa</taxon>
        <taxon>Chordata</taxon>
        <taxon>Craniata</taxon>
        <taxon>Vertebrata</taxon>
        <taxon>Euteleostomi</taxon>
        <taxon>Amphibia</taxon>
        <taxon>Batrachia</taxon>
        <taxon>Anura</taxon>
        <taxon>Neobatrachia</taxon>
        <taxon>Ranoidea</taxon>
        <taxon>Pyxicephalidae</taxon>
        <taxon>Pyxicephalinae</taxon>
        <taxon>Pyxicephalus</taxon>
    </lineage>
</organism>
<gene>
    <name evidence="2" type="ORF">GDO54_017843</name>
</gene>
<dbReference type="EMBL" id="DYDO01000007">
    <property type="protein sequence ID" value="DBA21147.1"/>
    <property type="molecule type" value="Genomic_DNA"/>
</dbReference>
<accession>A0AAV3A413</accession>
<keyword evidence="1" id="KW-0472">Membrane</keyword>